<gene>
    <name evidence="2" type="ORF">DOTSEDRAFT_49073</name>
</gene>
<dbReference type="InterPro" id="IPR036249">
    <property type="entry name" value="Thioredoxin-like_sf"/>
</dbReference>
<sequence length="117" mass="13206">MAAKVVQIHNKQEHDEVVAHSKDIPTVIYVSNSSLPACKTFSPKYEDLAQRWSHSGIQFCQLEFTSETSMMFKFSPNQLPVTVFMVRDSWAKTVMGPDLREVEAALEELQKTAQTSA</sequence>
<accession>N1Q2G2</accession>
<reference evidence="3" key="1">
    <citation type="journal article" date="2012" name="PLoS Genet.">
        <title>The genomes of the fungal plant pathogens Cladosporium fulvum and Dothistroma septosporum reveal adaptation to different hosts and lifestyles but also signatures of common ancestry.</title>
        <authorList>
            <person name="de Wit P.J.G.M."/>
            <person name="van der Burgt A."/>
            <person name="Oekmen B."/>
            <person name="Stergiopoulos I."/>
            <person name="Abd-Elsalam K.A."/>
            <person name="Aerts A.L."/>
            <person name="Bahkali A.H."/>
            <person name="Beenen H.G."/>
            <person name="Chettri P."/>
            <person name="Cox M.P."/>
            <person name="Datema E."/>
            <person name="de Vries R.P."/>
            <person name="Dhillon B."/>
            <person name="Ganley A.R."/>
            <person name="Griffiths S.A."/>
            <person name="Guo Y."/>
            <person name="Hamelin R.C."/>
            <person name="Henrissat B."/>
            <person name="Kabir M.S."/>
            <person name="Jashni M.K."/>
            <person name="Kema G."/>
            <person name="Klaubauf S."/>
            <person name="Lapidus A."/>
            <person name="Levasseur A."/>
            <person name="Lindquist E."/>
            <person name="Mehrabi R."/>
            <person name="Ohm R.A."/>
            <person name="Owen T.J."/>
            <person name="Salamov A."/>
            <person name="Schwelm A."/>
            <person name="Schijlen E."/>
            <person name="Sun H."/>
            <person name="van den Burg H.A."/>
            <person name="van Ham R.C.H.J."/>
            <person name="Zhang S."/>
            <person name="Goodwin S.B."/>
            <person name="Grigoriev I.V."/>
            <person name="Collemare J."/>
            <person name="Bradshaw R.E."/>
        </authorList>
    </citation>
    <scope>NUCLEOTIDE SEQUENCE [LARGE SCALE GENOMIC DNA]</scope>
    <source>
        <strain evidence="3">NZE10 / CBS 128990</strain>
    </source>
</reference>
<feature type="domain" description="Thioredoxin" evidence="1">
    <location>
        <begin position="6"/>
        <end position="98"/>
    </location>
</feature>
<dbReference type="SUPFAM" id="SSF52833">
    <property type="entry name" value="Thioredoxin-like"/>
    <property type="match status" value="1"/>
</dbReference>
<organism evidence="2 3">
    <name type="scientific">Dothistroma septosporum (strain NZE10 / CBS 128990)</name>
    <name type="common">Red band needle blight fungus</name>
    <name type="synonym">Mycosphaerella pini</name>
    <dbReference type="NCBI Taxonomy" id="675120"/>
    <lineage>
        <taxon>Eukaryota</taxon>
        <taxon>Fungi</taxon>
        <taxon>Dikarya</taxon>
        <taxon>Ascomycota</taxon>
        <taxon>Pezizomycotina</taxon>
        <taxon>Dothideomycetes</taxon>
        <taxon>Dothideomycetidae</taxon>
        <taxon>Mycosphaerellales</taxon>
        <taxon>Mycosphaerellaceae</taxon>
        <taxon>Dothistroma</taxon>
    </lineage>
</organism>
<dbReference type="AlphaFoldDB" id="N1Q2G2"/>
<evidence type="ECO:0000259" key="1">
    <source>
        <dbReference type="Pfam" id="PF00085"/>
    </source>
</evidence>
<dbReference type="InterPro" id="IPR013766">
    <property type="entry name" value="Thioredoxin_domain"/>
</dbReference>
<dbReference type="Proteomes" id="UP000016933">
    <property type="component" value="Unassembled WGS sequence"/>
</dbReference>
<protein>
    <recommendedName>
        <fullName evidence="1">Thioredoxin domain-containing protein</fullName>
    </recommendedName>
</protein>
<dbReference type="eggNOG" id="ENOG502SXGW">
    <property type="taxonomic scope" value="Eukaryota"/>
</dbReference>
<evidence type="ECO:0000313" key="3">
    <source>
        <dbReference type="Proteomes" id="UP000016933"/>
    </source>
</evidence>
<reference evidence="2 3" key="2">
    <citation type="journal article" date="2012" name="PLoS Pathog.">
        <title>Diverse lifestyles and strategies of plant pathogenesis encoded in the genomes of eighteen Dothideomycetes fungi.</title>
        <authorList>
            <person name="Ohm R.A."/>
            <person name="Feau N."/>
            <person name="Henrissat B."/>
            <person name="Schoch C.L."/>
            <person name="Horwitz B.A."/>
            <person name="Barry K.W."/>
            <person name="Condon B.J."/>
            <person name="Copeland A.C."/>
            <person name="Dhillon B."/>
            <person name="Glaser F."/>
            <person name="Hesse C.N."/>
            <person name="Kosti I."/>
            <person name="LaButti K."/>
            <person name="Lindquist E.A."/>
            <person name="Lucas S."/>
            <person name="Salamov A.A."/>
            <person name="Bradshaw R.E."/>
            <person name="Ciuffetti L."/>
            <person name="Hamelin R.C."/>
            <person name="Kema G.H.J."/>
            <person name="Lawrence C."/>
            <person name="Scott J.A."/>
            <person name="Spatafora J.W."/>
            <person name="Turgeon B.G."/>
            <person name="de Wit P.J.G.M."/>
            <person name="Zhong S."/>
            <person name="Goodwin S.B."/>
            <person name="Grigoriev I.V."/>
        </authorList>
    </citation>
    <scope>NUCLEOTIDE SEQUENCE [LARGE SCALE GENOMIC DNA]</scope>
    <source>
        <strain evidence="3">NZE10 / CBS 128990</strain>
    </source>
</reference>
<keyword evidence="3" id="KW-1185">Reference proteome</keyword>
<evidence type="ECO:0000313" key="2">
    <source>
        <dbReference type="EMBL" id="EME48639.1"/>
    </source>
</evidence>
<dbReference type="Pfam" id="PF00085">
    <property type="entry name" value="Thioredoxin"/>
    <property type="match status" value="1"/>
</dbReference>
<name>N1Q2G2_DOTSN</name>
<proteinExistence type="predicted"/>
<dbReference type="OrthoDB" id="3548723at2759"/>
<dbReference type="Gene3D" id="3.40.30.10">
    <property type="entry name" value="Glutaredoxin"/>
    <property type="match status" value="1"/>
</dbReference>
<dbReference type="EMBL" id="KB446535">
    <property type="protein sequence ID" value="EME48639.1"/>
    <property type="molecule type" value="Genomic_DNA"/>
</dbReference>
<dbReference type="OMA" id="NSATPRC"/>
<dbReference type="HOGENOM" id="CLU_152049_0_0_1"/>